<comment type="function">
    <text evidence="6">Self-assembles to form an icosahedral capsid.</text>
</comment>
<feature type="region of interest" description="Disordered" evidence="7">
    <location>
        <begin position="497"/>
        <end position="552"/>
    </location>
</feature>
<dbReference type="RefSeq" id="YP_010796987.1">
    <property type="nucleotide sequence ID" value="NC_076122.1"/>
</dbReference>
<evidence type="ECO:0000313" key="9">
    <source>
        <dbReference type="Proteomes" id="UP000102567"/>
    </source>
</evidence>
<evidence type="ECO:0000256" key="3">
    <source>
        <dbReference type="ARBA" id="ARBA00022431"/>
    </source>
</evidence>
<keyword evidence="9" id="KW-1185">Reference proteome</keyword>
<comment type="similarity">
    <text evidence="2 6">Belongs to the anelloviridae capsid protein family.</text>
</comment>
<keyword evidence="3 6" id="KW-1140">T=1 icosahedral capsid protein</keyword>
<comment type="subcellular location">
    <subcellularLocation>
        <location evidence="1 6">Virion</location>
    </subcellularLocation>
</comment>
<accession>F6KID5</accession>
<feature type="compositionally biased region" description="Basic residues" evidence="7">
    <location>
        <begin position="543"/>
        <end position="552"/>
    </location>
</feature>
<dbReference type="InterPro" id="IPR004219">
    <property type="entry name" value="TTvirus_Unk"/>
</dbReference>
<dbReference type="Pfam" id="PF02956">
    <property type="entry name" value="TT_ORF1"/>
    <property type="match status" value="1"/>
</dbReference>
<evidence type="ECO:0000313" key="8">
    <source>
        <dbReference type="EMBL" id="AEF58766.1"/>
    </source>
</evidence>
<dbReference type="GeneID" id="80534683"/>
<keyword evidence="5 6" id="KW-0946">Virion</keyword>
<feature type="compositionally biased region" description="Acidic residues" evidence="7">
    <location>
        <begin position="517"/>
        <end position="536"/>
    </location>
</feature>
<keyword evidence="4 6" id="KW-0167">Capsid protein</keyword>
<dbReference type="GO" id="GO:0039615">
    <property type="term" value="C:T=1 icosahedral viral capsid"/>
    <property type="evidence" value="ECO:0007669"/>
    <property type="project" value="UniProtKB-UniRule"/>
</dbReference>
<evidence type="ECO:0000256" key="6">
    <source>
        <dbReference type="RuleBase" id="RU361230"/>
    </source>
</evidence>
<evidence type="ECO:0000256" key="7">
    <source>
        <dbReference type="SAM" id="MobiDB-lite"/>
    </source>
</evidence>
<organism evidence="8 9">
    <name type="scientific">Mosquito VEM Anellovirus SDRB A</name>
    <dbReference type="NCBI Taxonomy" id="1034792"/>
    <lineage>
        <taxon>Viruses</taxon>
        <taxon>Monodnaviria</taxon>
        <taxon>Shotokuvirae</taxon>
        <taxon>Commensaviricota</taxon>
        <taxon>Cardeaviricetes</taxon>
        <taxon>Sanitavirales</taxon>
        <taxon>Anelloviridae</taxon>
        <taxon>Wawtorquevirus</taxon>
        <taxon>Wawtorquevirus culic2</taxon>
    </lineage>
</organism>
<evidence type="ECO:0000256" key="5">
    <source>
        <dbReference type="ARBA" id="ARBA00022844"/>
    </source>
</evidence>
<evidence type="ECO:0000256" key="4">
    <source>
        <dbReference type="ARBA" id="ARBA00022561"/>
    </source>
</evidence>
<name>F6KID5_9VIRU</name>
<proteinExistence type="inferred from homology"/>
<dbReference type="KEGG" id="vg:80534683"/>
<sequence>MAYYYPWRRNRWNRRYFPRTRRTWRRRTTRRTYRRRNPRRRVSWRRLYRTYRRRRFAVKQYQPLYRKRCTITAILPLLFVRGGLNAVNDFMMPATGLINFWMGGGCDSGSITMNDLYWEERFWRARWSTSNQGFDLFRYFGVKLTLWPNSEYSYIFWWSTEELSEDKEPLTVCHPSQLLLTKQHVVVEAWRQKGKRLPRIIKVKPPTSILQAWWHIKDAANKPLLKWRVSLIDLENPWTGFPNNNTYCVRITVWGWKTASEAGDIVLYYHPLLDDGTGIKVFTKELQWNNNHDGPALEQPGQSFWPAKAQFEELLVPFYLFCYGRSAEYYSNLQQYHRPAPQTANNGYFQFIMLTGTRSIREENGGLPTHKDNMYYIKYSTMQLIAANGPWTEKSVYDACNISMKCKFFFQWGGTPGTQLPPVQPGEGGPVWPKSTIRWPGSLRADIRDPTKGPDEVLKAEDLDSDGIITRSAFARITKSDFSSEDEAWLQKKKIWGSVQHQGRSGKRKRGLLSSSSEEEETSHDSSTSEDEEAPQAEEKPARRQHRHRRKLRKLVQLLDRIGWTGTSKTVPSGRLKSHSI</sequence>
<dbReference type="EMBL" id="HQ335084">
    <property type="protein sequence ID" value="AEF58766.1"/>
    <property type="molecule type" value="Genomic_DNA"/>
</dbReference>
<evidence type="ECO:0000256" key="1">
    <source>
        <dbReference type="ARBA" id="ARBA00004328"/>
    </source>
</evidence>
<protein>
    <recommendedName>
        <fullName evidence="6">Capsid protein</fullName>
    </recommendedName>
</protein>
<reference evidence="8 9" key="1">
    <citation type="journal article" date="2011" name="PLoS ONE">
        <title>Broad Surveys of DNA Viral Diversity Obtained through Viral Metagenomics of Mosquitoes.</title>
        <authorList>
            <person name="Ng T.F."/>
            <person name="Willner D.L."/>
            <person name="Lim Y.W."/>
            <person name="Schmieder R."/>
            <person name="Chau B."/>
            <person name="Nilsson C."/>
            <person name="Anthony S."/>
            <person name="Ruan Y."/>
            <person name="Rohwer F."/>
            <person name="Breitbart M."/>
        </authorList>
    </citation>
    <scope>NUCLEOTIDE SEQUENCE [LARGE SCALE GENOMIC DNA]</scope>
    <source>
        <strain evidence="8">SDRB A</strain>
    </source>
</reference>
<dbReference type="Proteomes" id="UP000102567">
    <property type="component" value="Segment"/>
</dbReference>
<evidence type="ECO:0000256" key="2">
    <source>
        <dbReference type="ARBA" id="ARBA00006131"/>
    </source>
</evidence>